<sequence length="62" mass="6982">MPGRKPRCDKKAHDYSDSDLSGFGGTTTVQFSTVKHRTCAENEIEFYGTDGSKRRPGFIRKL</sequence>
<evidence type="ECO:0000313" key="2">
    <source>
        <dbReference type="Proteomes" id="UP000653454"/>
    </source>
</evidence>
<proteinExistence type="predicted"/>
<organism evidence="1 2">
    <name type="scientific">Plutella xylostella</name>
    <name type="common">Diamondback moth</name>
    <name type="synonym">Plutella maculipennis</name>
    <dbReference type="NCBI Taxonomy" id="51655"/>
    <lineage>
        <taxon>Eukaryota</taxon>
        <taxon>Metazoa</taxon>
        <taxon>Ecdysozoa</taxon>
        <taxon>Arthropoda</taxon>
        <taxon>Hexapoda</taxon>
        <taxon>Insecta</taxon>
        <taxon>Pterygota</taxon>
        <taxon>Neoptera</taxon>
        <taxon>Endopterygota</taxon>
        <taxon>Lepidoptera</taxon>
        <taxon>Glossata</taxon>
        <taxon>Ditrysia</taxon>
        <taxon>Yponomeutoidea</taxon>
        <taxon>Plutellidae</taxon>
        <taxon>Plutella</taxon>
    </lineage>
</organism>
<comment type="caution">
    <text evidence="1">The sequence shown here is derived from an EMBL/GenBank/DDBJ whole genome shotgun (WGS) entry which is preliminary data.</text>
</comment>
<gene>
    <name evidence="1" type="ORF">PLXY2_LOCUS14265</name>
</gene>
<dbReference type="AlphaFoldDB" id="A0A8S4G635"/>
<reference evidence="1" key="1">
    <citation type="submission" date="2020-11" db="EMBL/GenBank/DDBJ databases">
        <authorList>
            <person name="Whiteford S."/>
        </authorList>
    </citation>
    <scope>NUCLEOTIDE SEQUENCE</scope>
</reference>
<evidence type="ECO:0000313" key="1">
    <source>
        <dbReference type="EMBL" id="CAG9136016.1"/>
    </source>
</evidence>
<name>A0A8S4G635_PLUXY</name>
<keyword evidence="2" id="KW-1185">Reference proteome</keyword>
<dbReference type="Proteomes" id="UP000653454">
    <property type="component" value="Unassembled WGS sequence"/>
</dbReference>
<protein>
    <submittedName>
        <fullName evidence="1">(diamondback moth) hypothetical protein</fullName>
    </submittedName>
</protein>
<accession>A0A8S4G635</accession>
<dbReference type="EMBL" id="CAJHNJ030000121">
    <property type="protein sequence ID" value="CAG9136016.1"/>
    <property type="molecule type" value="Genomic_DNA"/>
</dbReference>